<name>A0ABN8XZS5_RANTA</name>
<organism evidence="2 3">
    <name type="scientific">Rangifer tarandus platyrhynchus</name>
    <name type="common">Svalbard reindeer</name>
    <dbReference type="NCBI Taxonomy" id="3082113"/>
    <lineage>
        <taxon>Eukaryota</taxon>
        <taxon>Metazoa</taxon>
        <taxon>Chordata</taxon>
        <taxon>Craniata</taxon>
        <taxon>Vertebrata</taxon>
        <taxon>Euteleostomi</taxon>
        <taxon>Mammalia</taxon>
        <taxon>Eutheria</taxon>
        <taxon>Laurasiatheria</taxon>
        <taxon>Artiodactyla</taxon>
        <taxon>Ruminantia</taxon>
        <taxon>Pecora</taxon>
        <taxon>Cervidae</taxon>
        <taxon>Odocoileinae</taxon>
        <taxon>Rangifer</taxon>
    </lineage>
</organism>
<gene>
    <name evidence="2" type="ORF">MRATA1EN1_LOCUS2051</name>
</gene>
<feature type="region of interest" description="Disordered" evidence="1">
    <location>
        <begin position="16"/>
        <end position="75"/>
    </location>
</feature>
<protein>
    <submittedName>
        <fullName evidence="2">Uncharacterized protein</fullName>
    </submittedName>
</protein>
<dbReference type="Proteomes" id="UP001176941">
    <property type="component" value="Chromosome 10"/>
</dbReference>
<keyword evidence="3" id="KW-1185">Reference proteome</keyword>
<sequence length="169" mass="17805">MGSQRLGPRTHYEGTAGAACRLGSGGPAAGLPARCHSNGRASFGPGARPPFPRGPVLPRDARGHSPGPAGGLASDWRAHSAPAVAEPGIPHLEKLFGRRGNRKEVDGGRLGTKCVGRREALLPAAGLSRRETPGCAQGRPREQLLLEMDLRTLSQGQRSRHVLQEIKPL</sequence>
<evidence type="ECO:0000313" key="3">
    <source>
        <dbReference type="Proteomes" id="UP001176941"/>
    </source>
</evidence>
<proteinExistence type="predicted"/>
<dbReference type="EMBL" id="OX459946">
    <property type="protein sequence ID" value="CAI9153089.1"/>
    <property type="molecule type" value="Genomic_DNA"/>
</dbReference>
<accession>A0ABN8XZS5</accession>
<evidence type="ECO:0000313" key="2">
    <source>
        <dbReference type="EMBL" id="CAI9153089.1"/>
    </source>
</evidence>
<reference evidence="2" key="1">
    <citation type="submission" date="2023-04" db="EMBL/GenBank/DDBJ databases">
        <authorList>
            <consortium name="ELIXIR-Norway"/>
        </authorList>
    </citation>
    <scope>NUCLEOTIDE SEQUENCE [LARGE SCALE GENOMIC DNA]</scope>
</reference>
<evidence type="ECO:0000256" key="1">
    <source>
        <dbReference type="SAM" id="MobiDB-lite"/>
    </source>
</evidence>